<feature type="transmembrane region" description="Helical" evidence="1">
    <location>
        <begin position="44"/>
        <end position="63"/>
    </location>
</feature>
<evidence type="ECO:0000256" key="1">
    <source>
        <dbReference type="SAM" id="Phobius"/>
    </source>
</evidence>
<protein>
    <submittedName>
        <fullName evidence="2">Uncharacterized protein</fullName>
    </submittedName>
</protein>
<proteinExistence type="predicted"/>
<keyword evidence="1" id="KW-0472">Membrane</keyword>
<dbReference type="EMBL" id="PEZP01000034">
    <property type="protein sequence ID" value="PIT98047.1"/>
    <property type="molecule type" value="Genomic_DNA"/>
</dbReference>
<sequence length="77" mass="8685">MPTYQEVISFFLKLEGPYRWYVLGAVLVLLTAIMTRIIFKTFKWFTLIAAAGVLVTAGAYYLGPLIADWLIQRAGGR</sequence>
<keyword evidence="1" id="KW-1133">Transmembrane helix</keyword>
<evidence type="ECO:0000313" key="2">
    <source>
        <dbReference type="EMBL" id="PIT98047.1"/>
    </source>
</evidence>
<dbReference type="Proteomes" id="UP000230731">
    <property type="component" value="Unassembled WGS sequence"/>
</dbReference>
<dbReference type="AlphaFoldDB" id="A0A2M6WZ61"/>
<feature type="transmembrane region" description="Helical" evidence="1">
    <location>
        <begin position="20"/>
        <end position="39"/>
    </location>
</feature>
<evidence type="ECO:0000313" key="3">
    <source>
        <dbReference type="Proteomes" id="UP000230731"/>
    </source>
</evidence>
<keyword evidence="1" id="KW-0812">Transmembrane</keyword>
<accession>A0A2M6WZ61</accession>
<organism evidence="2 3">
    <name type="scientific">Candidatus Andersenbacteria bacterium CG10_big_fil_rev_8_21_14_0_10_54_11</name>
    <dbReference type="NCBI Taxonomy" id="1974485"/>
    <lineage>
        <taxon>Bacteria</taxon>
        <taxon>Candidatus Anderseniibacteriota</taxon>
    </lineage>
</organism>
<comment type="caution">
    <text evidence="2">The sequence shown here is derived from an EMBL/GenBank/DDBJ whole genome shotgun (WGS) entry which is preliminary data.</text>
</comment>
<reference evidence="3" key="1">
    <citation type="submission" date="2017-09" db="EMBL/GenBank/DDBJ databases">
        <title>Depth-based differentiation of microbial function through sediment-hosted aquifers and enrichment of novel symbionts in the deep terrestrial subsurface.</title>
        <authorList>
            <person name="Probst A.J."/>
            <person name="Ladd B."/>
            <person name="Jarett J.K."/>
            <person name="Geller-Mcgrath D.E."/>
            <person name="Sieber C.M.K."/>
            <person name="Emerson J.B."/>
            <person name="Anantharaman K."/>
            <person name="Thomas B.C."/>
            <person name="Malmstrom R."/>
            <person name="Stieglmeier M."/>
            <person name="Klingl A."/>
            <person name="Woyke T."/>
            <person name="Ryan C.M."/>
            <person name="Banfield J.F."/>
        </authorList>
    </citation>
    <scope>NUCLEOTIDE SEQUENCE [LARGE SCALE GENOMIC DNA]</scope>
</reference>
<gene>
    <name evidence="2" type="ORF">COT71_02815</name>
</gene>
<name>A0A2M6WZ61_9BACT</name>